<name>A0A2Z7C7S3_9LAMI</name>
<dbReference type="Proteomes" id="UP000250235">
    <property type="component" value="Unassembled WGS sequence"/>
</dbReference>
<sequence>MLFDSGTSAASALSAVARAGTKSDSGTGFELEIHPLRLIEQEIGVDDEEEKADEVTFPKCGRSECGKRERASNLRAASLPGLAERERGGEENATAALCIFAADGGGEFGRGVECKYRCKYICWWVLGGVALGAPSWSRGVGGKDPNW</sequence>
<gene>
    <name evidence="1" type="ORF">F511_18377</name>
</gene>
<evidence type="ECO:0000313" key="2">
    <source>
        <dbReference type="Proteomes" id="UP000250235"/>
    </source>
</evidence>
<dbReference type="AlphaFoldDB" id="A0A2Z7C7S3"/>
<evidence type="ECO:0000313" key="1">
    <source>
        <dbReference type="EMBL" id="KZV42031.1"/>
    </source>
</evidence>
<accession>A0A2Z7C7S3</accession>
<organism evidence="1 2">
    <name type="scientific">Dorcoceras hygrometricum</name>
    <dbReference type="NCBI Taxonomy" id="472368"/>
    <lineage>
        <taxon>Eukaryota</taxon>
        <taxon>Viridiplantae</taxon>
        <taxon>Streptophyta</taxon>
        <taxon>Embryophyta</taxon>
        <taxon>Tracheophyta</taxon>
        <taxon>Spermatophyta</taxon>
        <taxon>Magnoliopsida</taxon>
        <taxon>eudicotyledons</taxon>
        <taxon>Gunneridae</taxon>
        <taxon>Pentapetalae</taxon>
        <taxon>asterids</taxon>
        <taxon>lamiids</taxon>
        <taxon>Lamiales</taxon>
        <taxon>Gesneriaceae</taxon>
        <taxon>Didymocarpoideae</taxon>
        <taxon>Trichosporeae</taxon>
        <taxon>Loxocarpinae</taxon>
        <taxon>Dorcoceras</taxon>
    </lineage>
</organism>
<reference evidence="1 2" key="1">
    <citation type="journal article" date="2015" name="Proc. Natl. Acad. Sci. U.S.A.">
        <title>The resurrection genome of Boea hygrometrica: A blueprint for survival of dehydration.</title>
        <authorList>
            <person name="Xiao L."/>
            <person name="Yang G."/>
            <person name="Zhang L."/>
            <person name="Yang X."/>
            <person name="Zhao S."/>
            <person name="Ji Z."/>
            <person name="Zhou Q."/>
            <person name="Hu M."/>
            <person name="Wang Y."/>
            <person name="Chen M."/>
            <person name="Xu Y."/>
            <person name="Jin H."/>
            <person name="Xiao X."/>
            <person name="Hu G."/>
            <person name="Bao F."/>
            <person name="Hu Y."/>
            <person name="Wan P."/>
            <person name="Li L."/>
            <person name="Deng X."/>
            <person name="Kuang T."/>
            <person name="Xiang C."/>
            <person name="Zhu J.K."/>
            <person name="Oliver M.J."/>
            <person name="He Y."/>
        </authorList>
    </citation>
    <scope>NUCLEOTIDE SEQUENCE [LARGE SCALE GENOMIC DNA]</scope>
    <source>
        <strain evidence="2">cv. XS01</strain>
    </source>
</reference>
<protein>
    <submittedName>
        <fullName evidence="1">Uncharacterized protein</fullName>
    </submittedName>
</protein>
<proteinExistence type="predicted"/>
<keyword evidence="2" id="KW-1185">Reference proteome</keyword>
<dbReference type="EMBL" id="KQ999307">
    <property type="protein sequence ID" value="KZV42031.1"/>
    <property type="molecule type" value="Genomic_DNA"/>
</dbReference>